<dbReference type="SUPFAM" id="SSF51735">
    <property type="entry name" value="NAD(P)-binding Rossmann-fold domains"/>
    <property type="match status" value="1"/>
</dbReference>
<reference evidence="2" key="1">
    <citation type="submission" date="2024-03" db="EMBL/GenBank/DDBJ databases">
        <title>Complete genome sequence of Sulfurisphaera javensis strain KD-1.</title>
        <authorList>
            <person name="Sakai H."/>
            <person name="Nur N."/>
            <person name="Suwanto A."/>
            <person name="Kurosawa N."/>
        </authorList>
    </citation>
    <scope>NUCLEOTIDE SEQUENCE</scope>
    <source>
        <strain evidence="2">KD-1</strain>
    </source>
</reference>
<dbReference type="GO" id="GO:0048038">
    <property type="term" value="F:quinone binding"/>
    <property type="evidence" value="ECO:0007669"/>
    <property type="project" value="TreeGrafter"/>
</dbReference>
<name>A0AAT9GVG0_9CREN</name>
<dbReference type="PRINTS" id="PR00080">
    <property type="entry name" value="SDRFAMILY"/>
</dbReference>
<comment type="similarity">
    <text evidence="1">Belongs to the short-chain dehydrogenases/reductases (SDR) family.</text>
</comment>
<dbReference type="GO" id="GO:0006633">
    <property type="term" value="P:fatty acid biosynthetic process"/>
    <property type="evidence" value="ECO:0007669"/>
    <property type="project" value="TreeGrafter"/>
</dbReference>
<dbReference type="PRINTS" id="PR00081">
    <property type="entry name" value="GDHRDH"/>
</dbReference>
<dbReference type="KEGG" id="sjv:SJAV_27770"/>
<dbReference type="InterPro" id="IPR002347">
    <property type="entry name" value="SDR_fam"/>
</dbReference>
<dbReference type="AlphaFoldDB" id="A0AAT9GVG0"/>
<proteinExistence type="inferred from homology"/>
<dbReference type="CDD" id="cd05233">
    <property type="entry name" value="SDR_c"/>
    <property type="match status" value="1"/>
</dbReference>
<dbReference type="PANTHER" id="PTHR42760:SF122">
    <property type="entry name" value="NAD(P)-BINDING PROTEIN"/>
    <property type="match status" value="1"/>
</dbReference>
<dbReference type="EMBL" id="AP031322">
    <property type="protein sequence ID" value="BFH74833.1"/>
    <property type="molecule type" value="Genomic_DNA"/>
</dbReference>
<accession>A0AAT9GVG0</accession>
<sequence length="255" mass="27956">MGGEGNMEKLLDGKTILITGATHGIGYVTAKLFRDLGANVIGIGRREISISGVKIVKVDLTKRSEVLNFIEWYKKEIGIIHVLINNASVNSRYSIFNITLDEWDKMIELELTSPMLLSKMASEIMIQKGIKGKIINISAIQSKSPLRESLAYATVKGGLISMSRSLAVDLGKYGIQVITVVPGPIYTKSDEVPEDLDKRAATLLGRMGRPIEVAYLLAFLASDYNTFITGTEIVIDGGRLISRKPDPEEITRGEV</sequence>
<dbReference type="InterPro" id="IPR036291">
    <property type="entry name" value="NAD(P)-bd_dom_sf"/>
</dbReference>
<dbReference type="Pfam" id="PF13561">
    <property type="entry name" value="adh_short_C2"/>
    <property type="match status" value="1"/>
</dbReference>
<protein>
    <submittedName>
        <fullName evidence="2">SDR family oxidoreductase</fullName>
    </submittedName>
</protein>
<evidence type="ECO:0000256" key="1">
    <source>
        <dbReference type="ARBA" id="ARBA00006484"/>
    </source>
</evidence>
<organism evidence="2">
    <name type="scientific">Sulfurisphaera javensis</name>
    <dbReference type="NCBI Taxonomy" id="2049879"/>
    <lineage>
        <taxon>Archaea</taxon>
        <taxon>Thermoproteota</taxon>
        <taxon>Thermoprotei</taxon>
        <taxon>Sulfolobales</taxon>
        <taxon>Sulfolobaceae</taxon>
        <taxon>Sulfurisphaera</taxon>
    </lineage>
</organism>
<dbReference type="PANTHER" id="PTHR42760">
    <property type="entry name" value="SHORT-CHAIN DEHYDROGENASES/REDUCTASES FAMILY MEMBER"/>
    <property type="match status" value="1"/>
</dbReference>
<gene>
    <name evidence="2" type="ORF">SJAV_27770</name>
</gene>
<dbReference type="FunFam" id="3.40.50.720:FF:000084">
    <property type="entry name" value="Short-chain dehydrogenase reductase"/>
    <property type="match status" value="1"/>
</dbReference>
<evidence type="ECO:0000313" key="2">
    <source>
        <dbReference type="EMBL" id="BFH74833.1"/>
    </source>
</evidence>
<dbReference type="Gene3D" id="3.40.50.720">
    <property type="entry name" value="NAD(P)-binding Rossmann-like Domain"/>
    <property type="match status" value="1"/>
</dbReference>
<dbReference type="GO" id="GO:0016616">
    <property type="term" value="F:oxidoreductase activity, acting on the CH-OH group of donors, NAD or NADP as acceptor"/>
    <property type="evidence" value="ECO:0007669"/>
    <property type="project" value="TreeGrafter"/>
</dbReference>